<dbReference type="PANTHER" id="PTHR13516">
    <property type="entry name" value="RIBONUCLEASE P SUBUNIT P25"/>
    <property type="match status" value="1"/>
</dbReference>
<evidence type="ECO:0000313" key="6">
    <source>
        <dbReference type="EMBL" id="RVW67896.1"/>
    </source>
</evidence>
<evidence type="ECO:0000259" key="5">
    <source>
        <dbReference type="Pfam" id="PF01918"/>
    </source>
</evidence>
<dbReference type="GO" id="GO:0003676">
    <property type="term" value="F:nucleic acid binding"/>
    <property type="evidence" value="ECO:0007669"/>
    <property type="project" value="InterPro"/>
</dbReference>
<keyword evidence="3" id="KW-0539">Nucleus</keyword>
<comment type="caution">
    <text evidence="6">The sequence shown here is derived from an EMBL/GenBank/DDBJ whole genome shotgun (WGS) entry which is preliminary data.</text>
</comment>
<dbReference type="Gene3D" id="3.30.110.20">
    <property type="entry name" value="Alba-like domain"/>
    <property type="match status" value="1"/>
</dbReference>
<dbReference type="EMBL" id="QGNW01000560">
    <property type="protein sequence ID" value="RVW67896.1"/>
    <property type="molecule type" value="Genomic_DNA"/>
</dbReference>
<comment type="similarity">
    <text evidence="2">Belongs to the histone-like Alba family.</text>
</comment>
<protein>
    <recommendedName>
        <fullName evidence="5">DNA/RNA-binding protein Alba-like domain-containing protein</fullName>
    </recommendedName>
</protein>
<evidence type="ECO:0000256" key="2">
    <source>
        <dbReference type="ARBA" id="ARBA00008018"/>
    </source>
</evidence>
<dbReference type="Pfam" id="PF01918">
    <property type="entry name" value="Alba"/>
    <property type="match status" value="1"/>
</dbReference>
<dbReference type="InterPro" id="IPR036882">
    <property type="entry name" value="Alba-like_dom_sf"/>
</dbReference>
<proteinExistence type="inferred from homology"/>
<evidence type="ECO:0000313" key="7">
    <source>
        <dbReference type="Proteomes" id="UP000288805"/>
    </source>
</evidence>
<dbReference type="AlphaFoldDB" id="A0A438G6R3"/>
<reference evidence="6 7" key="1">
    <citation type="journal article" date="2018" name="PLoS Genet.">
        <title>Population sequencing reveals clonal diversity and ancestral inbreeding in the grapevine cultivar Chardonnay.</title>
        <authorList>
            <person name="Roach M.J."/>
            <person name="Johnson D.L."/>
            <person name="Bohlmann J."/>
            <person name="van Vuuren H.J."/>
            <person name="Jones S.J."/>
            <person name="Pretorius I.S."/>
            <person name="Schmidt S.A."/>
            <person name="Borneman A.R."/>
        </authorList>
    </citation>
    <scope>NUCLEOTIDE SEQUENCE [LARGE SCALE GENOMIC DNA]</scope>
    <source>
        <strain evidence="7">cv. Chardonnay</strain>
        <tissue evidence="6">Leaf</tissue>
    </source>
</reference>
<evidence type="ECO:0000256" key="1">
    <source>
        <dbReference type="ARBA" id="ARBA00004123"/>
    </source>
</evidence>
<feature type="compositionally biased region" description="Gly residues" evidence="4">
    <location>
        <begin position="296"/>
        <end position="321"/>
    </location>
</feature>
<comment type="subcellular location">
    <subcellularLocation>
        <location evidence="1">Nucleus</location>
    </subcellularLocation>
</comment>
<accession>A0A438G6R3</accession>
<dbReference type="InterPro" id="IPR051958">
    <property type="entry name" value="Alba-like_NAB"/>
</dbReference>
<dbReference type="InterPro" id="IPR002775">
    <property type="entry name" value="DNA/RNA-bd_Alba-like"/>
</dbReference>
<evidence type="ECO:0000256" key="4">
    <source>
        <dbReference type="SAM" id="MobiDB-lite"/>
    </source>
</evidence>
<dbReference type="GO" id="GO:0005634">
    <property type="term" value="C:nucleus"/>
    <property type="evidence" value="ECO:0007669"/>
    <property type="project" value="UniProtKB-SubCell"/>
</dbReference>
<feature type="domain" description="DNA/RNA-binding protein Alba-like" evidence="5">
    <location>
        <begin position="73"/>
        <end position="112"/>
    </location>
</feature>
<dbReference type="Proteomes" id="UP000288805">
    <property type="component" value="Unassembled WGS sequence"/>
</dbReference>
<dbReference type="PANTHER" id="PTHR13516:SF3">
    <property type="entry name" value="ALBA DNA_RNA-BINDING PROTEIN"/>
    <property type="match status" value="1"/>
</dbReference>
<organism evidence="6 7">
    <name type="scientific">Vitis vinifera</name>
    <name type="common">Grape</name>
    <dbReference type="NCBI Taxonomy" id="29760"/>
    <lineage>
        <taxon>Eukaryota</taxon>
        <taxon>Viridiplantae</taxon>
        <taxon>Streptophyta</taxon>
        <taxon>Embryophyta</taxon>
        <taxon>Tracheophyta</taxon>
        <taxon>Spermatophyta</taxon>
        <taxon>Magnoliopsida</taxon>
        <taxon>eudicotyledons</taxon>
        <taxon>Gunneridae</taxon>
        <taxon>Pentapetalae</taxon>
        <taxon>rosids</taxon>
        <taxon>Vitales</taxon>
        <taxon>Vitaceae</taxon>
        <taxon>Viteae</taxon>
        <taxon>Vitis</taxon>
    </lineage>
</organism>
<feature type="region of interest" description="Disordered" evidence="4">
    <location>
        <begin position="294"/>
        <end position="321"/>
    </location>
</feature>
<sequence length="321" mass="34403">MDKTQVAQEVELVAGSLWSSTGVWFRCPHKTLGRAYLVGLRAEPCIAQVSGAMMHHVELACGQDFGEGIMHEKRVREIVLKAMGQAISKTVAIAEIIKKRIPRLHQDTAISSVSITDVWEPIEEGLVPLEMTRHVSMISITLSTRELNKNLPGAVCSATSMVPASRKSGNCLHKMPVLLAKDLVVPTVLAHLDFAQTHCPLHVQAPYHVEQPKSQYHYQPQNQPRQAARPPYNAIHMAEEGVVAEQEGVVGVGVGMEIIKTMAVTMVDTPTGAEVEAEAGVGGPIVVSAGYERGRGGGGRGYGRGRGRMGGGRGRGGGNQA</sequence>
<dbReference type="SUPFAM" id="SSF82704">
    <property type="entry name" value="AlbA-like"/>
    <property type="match status" value="1"/>
</dbReference>
<name>A0A438G6R3_VITVI</name>
<evidence type="ECO:0000256" key="3">
    <source>
        <dbReference type="ARBA" id="ARBA00023242"/>
    </source>
</evidence>
<gene>
    <name evidence="6" type="ORF">CK203_065243</name>
</gene>